<proteinExistence type="predicted"/>
<accession>A0A1Y1I081</accession>
<sequence length="320" mass="34486">MGGLRTVRSQTAVDMDGFPAFSGEIKGGGSVLVFAITTASKAAKRLDRLHFHGLPKLRKNISLGKLLAQLAGSALSNTVWSIRTVRTILAFALLVILMRQTFAPNAGGRGVSQRNLDWMADFGPRIDAGYFCSRHEANQSLVISSPQHLKRSLAPSAGLFLSPPPPNKAHLESPPPTLSWFGLRPSTWTGESSPIEMLPVDCEGSAPDKFYCCSEVRKLMGALRGAGVTSAGGLTQCMSQVKSMLAGHVTIDTLGYCGVDVNEYVSPSRVEHVLTMLRPEAYGHEPIALKDDQFTLPDRVVQKAQSSGLRSRRLTLGASR</sequence>
<protein>
    <submittedName>
        <fullName evidence="1">Uncharacterized protein</fullName>
    </submittedName>
</protein>
<organism evidence="1 2">
    <name type="scientific">Klebsormidium nitens</name>
    <name type="common">Green alga</name>
    <name type="synonym">Ulothrix nitens</name>
    <dbReference type="NCBI Taxonomy" id="105231"/>
    <lineage>
        <taxon>Eukaryota</taxon>
        <taxon>Viridiplantae</taxon>
        <taxon>Streptophyta</taxon>
        <taxon>Klebsormidiophyceae</taxon>
        <taxon>Klebsormidiales</taxon>
        <taxon>Klebsormidiaceae</taxon>
        <taxon>Klebsormidium</taxon>
    </lineage>
</organism>
<dbReference type="AlphaFoldDB" id="A0A1Y1I081"/>
<dbReference type="EMBL" id="DF237052">
    <property type="protein sequence ID" value="GAQ82187.1"/>
    <property type="molecule type" value="Genomic_DNA"/>
</dbReference>
<gene>
    <name evidence="1" type="ORF">KFL_001030120</name>
</gene>
<evidence type="ECO:0000313" key="1">
    <source>
        <dbReference type="EMBL" id="GAQ82187.1"/>
    </source>
</evidence>
<reference evidence="1 2" key="1">
    <citation type="journal article" date="2014" name="Nat. Commun.">
        <title>Klebsormidium flaccidum genome reveals primary factors for plant terrestrial adaptation.</title>
        <authorList>
            <person name="Hori K."/>
            <person name="Maruyama F."/>
            <person name="Fujisawa T."/>
            <person name="Togashi T."/>
            <person name="Yamamoto N."/>
            <person name="Seo M."/>
            <person name="Sato S."/>
            <person name="Yamada T."/>
            <person name="Mori H."/>
            <person name="Tajima N."/>
            <person name="Moriyama T."/>
            <person name="Ikeuchi M."/>
            <person name="Watanabe M."/>
            <person name="Wada H."/>
            <person name="Kobayashi K."/>
            <person name="Saito M."/>
            <person name="Masuda T."/>
            <person name="Sasaki-Sekimoto Y."/>
            <person name="Mashiguchi K."/>
            <person name="Awai K."/>
            <person name="Shimojima M."/>
            <person name="Masuda S."/>
            <person name="Iwai M."/>
            <person name="Nobusawa T."/>
            <person name="Narise T."/>
            <person name="Kondo S."/>
            <person name="Saito H."/>
            <person name="Sato R."/>
            <person name="Murakawa M."/>
            <person name="Ihara Y."/>
            <person name="Oshima-Yamada Y."/>
            <person name="Ohtaka K."/>
            <person name="Satoh M."/>
            <person name="Sonobe K."/>
            <person name="Ishii M."/>
            <person name="Ohtani R."/>
            <person name="Kanamori-Sato M."/>
            <person name="Honoki R."/>
            <person name="Miyazaki D."/>
            <person name="Mochizuki H."/>
            <person name="Umetsu J."/>
            <person name="Higashi K."/>
            <person name="Shibata D."/>
            <person name="Kamiya Y."/>
            <person name="Sato N."/>
            <person name="Nakamura Y."/>
            <person name="Tabata S."/>
            <person name="Ida S."/>
            <person name="Kurokawa K."/>
            <person name="Ohta H."/>
        </authorList>
    </citation>
    <scope>NUCLEOTIDE SEQUENCE [LARGE SCALE GENOMIC DNA]</scope>
    <source>
        <strain evidence="1 2">NIES-2285</strain>
    </source>
</reference>
<keyword evidence="2" id="KW-1185">Reference proteome</keyword>
<dbReference type="Proteomes" id="UP000054558">
    <property type="component" value="Unassembled WGS sequence"/>
</dbReference>
<name>A0A1Y1I081_KLENI</name>
<evidence type="ECO:0000313" key="2">
    <source>
        <dbReference type="Proteomes" id="UP000054558"/>
    </source>
</evidence>